<keyword evidence="2" id="KW-1185">Reference proteome</keyword>
<reference evidence="1" key="1">
    <citation type="submission" date="2022-04" db="EMBL/GenBank/DDBJ databases">
        <title>Complete genome sequences of Ezakiella coagulans and Fenollaria massiliensis.</title>
        <authorList>
            <person name="France M.T."/>
            <person name="Clifford J."/>
            <person name="Narina S."/>
            <person name="Rutt L."/>
            <person name="Ravel J."/>
        </authorList>
    </citation>
    <scope>NUCLEOTIDE SEQUENCE</scope>
    <source>
        <strain evidence="1">C0061C2</strain>
    </source>
</reference>
<dbReference type="KEGG" id="fms:M1R53_00490"/>
<proteinExistence type="predicted"/>
<dbReference type="AlphaFoldDB" id="A0A9E7DK10"/>
<organism evidence="1 2">
    <name type="scientific">Fenollaria massiliensis</name>
    <dbReference type="NCBI Taxonomy" id="938288"/>
    <lineage>
        <taxon>Bacteria</taxon>
        <taxon>Bacillati</taxon>
        <taxon>Bacillota</taxon>
        <taxon>Clostridia</taxon>
        <taxon>Eubacteriales</taxon>
        <taxon>Fenollaria</taxon>
    </lineage>
</organism>
<accession>A0A9E7DK10</accession>
<protein>
    <recommendedName>
        <fullName evidence="3">SGNH/GDSL hydrolase family protein</fullName>
    </recommendedName>
</protein>
<name>A0A9E7DK10_9FIRM</name>
<dbReference type="SUPFAM" id="SSF52266">
    <property type="entry name" value="SGNH hydrolase"/>
    <property type="match status" value="1"/>
</dbReference>
<dbReference type="EMBL" id="CP096649">
    <property type="protein sequence ID" value="UQK59177.1"/>
    <property type="molecule type" value="Genomic_DNA"/>
</dbReference>
<evidence type="ECO:0000313" key="1">
    <source>
        <dbReference type="EMBL" id="UQK59177.1"/>
    </source>
</evidence>
<dbReference type="RefSeq" id="WP_249242685.1">
    <property type="nucleotide sequence ID" value="NZ_CP096649.1"/>
</dbReference>
<dbReference type="Proteomes" id="UP000831151">
    <property type="component" value="Chromosome"/>
</dbReference>
<evidence type="ECO:0000313" key="2">
    <source>
        <dbReference type="Proteomes" id="UP000831151"/>
    </source>
</evidence>
<gene>
    <name evidence="1" type="ORF">M1R53_00490</name>
</gene>
<sequence>MKYIKRILKIAGFVIILSLVLSKLNIIFIRKSDVKPWDMINKISGYFNEDKPYDVIFFGTSHAYCSFDTEDLAEHVVSSYILASQKQPLEATYYYIKEAIKRSKPKAIYVDVLDALAMNDVDEGSVHTYTDYFPMGINKALMIKDSLPPEEWAENVMPLIKYHTRWRALEEKDYKAKWKDYHDDLNGFVKLERQSKEFVKNPELSKENLDNITKARDKDFREKKYAVIKRINDLAKKNGVEVHFIKTPIFTKDVYDENIAALESYAHSIGADFIDFTKVMGEELGFDDYYDASHLNSEGAKKFTGYFIKNVLNK</sequence>
<evidence type="ECO:0008006" key="3">
    <source>
        <dbReference type="Google" id="ProtNLM"/>
    </source>
</evidence>